<dbReference type="PROSITE" id="PS50923">
    <property type="entry name" value="SUSHI"/>
    <property type="match status" value="4"/>
</dbReference>
<dbReference type="SUPFAM" id="SSF57535">
    <property type="entry name" value="Complement control module/SCR domain"/>
    <property type="match status" value="5"/>
</dbReference>
<dbReference type="PANTHER" id="PTHR19325">
    <property type="entry name" value="COMPLEMENT COMPONENT-RELATED SUSHI DOMAIN-CONTAINING"/>
    <property type="match status" value="1"/>
</dbReference>
<keyword evidence="1 6" id="KW-0768">Sushi</keyword>
<proteinExistence type="predicted"/>
<keyword evidence="2" id="KW-0732">Signal</keyword>
<dbReference type="InterPro" id="IPR050350">
    <property type="entry name" value="Compl-Cell_Adhes-Reg"/>
</dbReference>
<dbReference type="AlphaFoldDB" id="A0A6P9BG31"/>
<dbReference type="CDD" id="cd00033">
    <property type="entry name" value="CCP"/>
    <property type="match status" value="4"/>
</dbReference>
<dbReference type="KEGG" id="pgut:117663847"/>
<dbReference type="RefSeq" id="XP_034270232.1">
    <property type="nucleotide sequence ID" value="XM_034414341.2"/>
</dbReference>
<evidence type="ECO:0000313" key="9">
    <source>
        <dbReference type="Proteomes" id="UP001652622"/>
    </source>
</evidence>
<feature type="disulfide bond" evidence="6">
    <location>
        <begin position="364"/>
        <end position="391"/>
    </location>
</feature>
<dbReference type="OMA" id="CKETCIL"/>
<evidence type="ECO:0000256" key="4">
    <source>
        <dbReference type="ARBA" id="ARBA00023157"/>
    </source>
</evidence>
<feature type="domain" description="Sushi" evidence="8">
    <location>
        <begin position="79"/>
        <end position="141"/>
    </location>
</feature>
<evidence type="ECO:0000256" key="6">
    <source>
        <dbReference type="PROSITE-ProRule" id="PRU00302"/>
    </source>
</evidence>
<organism evidence="9 10">
    <name type="scientific">Pantherophis guttatus</name>
    <name type="common">Corn snake</name>
    <name type="synonym">Elaphe guttata</name>
    <dbReference type="NCBI Taxonomy" id="94885"/>
    <lineage>
        <taxon>Eukaryota</taxon>
        <taxon>Metazoa</taxon>
        <taxon>Chordata</taxon>
        <taxon>Craniata</taxon>
        <taxon>Vertebrata</taxon>
        <taxon>Euteleostomi</taxon>
        <taxon>Lepidosauria</taxon>
        <taxon>Squamata</taxon>
        <taxon>Bifurcata</taxon>
        <taxon>Unidentata</taxon>
        <taxon>Episquamata</taxon>
        <taxon>Toxicofera</taxon>
        <taxon>Serpentes</taxon>
        <taxon>Colubroidea</taxon>
        <taxon>Colubridae</taxon>
        <taxon>Colubrinae</taxon>
        <taxon>Pantherophis</taxon>
    </lineage>
</organism>
<dbReference type="PANTHER" id="PTHR19325:SF571">
    <property type="entry name" value="SUSHI DOMAIN-CONTAINING PROTEIN"/>
    <property type="match status" value="1"/>
</dbReference>
<dbReference type="GeneID" id="117663847"/>
<evidence type="ECO:0000259" key="8">
    <source>
        <dbReference type="PROSITE" id="PS50923"/>
    </source>
</evidence>
<dbReference type="InterPro" id="IPR000436">
    <property type="entry name" value="Sushi_SCR_CCP_dom"/>
</dbReference>
<dbReference type="SMART" id="SM00032">
    <property type="entry name" value="CCP"/>
    <property type="match status" value="5"/>
</dbReference>
<feature type="domain" description="Sushi" evidence="8">
    <location>
        <begin position="206"/>
        <end position="265"/>
    </location>
</feature>
<protein>
    <submittedName>
        <fullName evidence="10">Membrane cofactor protein-like isoform X1</fullName>
    </submittedName>
</protein>
<sequence length="427" mass="48221">MEMKSEGDFSTRATAATTPPPSAAAGARVRALERLPRPTRRNPNASWSSCALRAMSRRRRPSWLFAIVELAAMSWAFTEFCPISTLPVFEGSEPVFTFPFLTHYFKVTFKCKLGFKLISERVFTMVCLKGSWIPNKDFCRRIYCGQPPNITDGFHNGNATTYPFGMKIHYGCNKNLSLIGASFMVCSANKYLEGLWKEKPPKCKGVFCKDPVVEHGIMITEPEKLYMYGSKVKFRCKIGYFMIGNYSIRCEKNSIWVPIEPSCKKISPGICGLPSILDGNIQPLQSQYETGKTAVITCNQNYSFIDDTITMTTQCQGYNLWNPPLQLCFFKTSPDNFQLFIKHGKIVYGKKKYYNPGDEVDIACHAGYVLIGPSKIKYIGGKKWLPNVPNCHLRLGLVKPELGLLSFSSTFLILAIARYLPQTSYIW</sequence>
<keyword evidence="4 6" id="KW-1015">Disulfide bond</keyword>
<evidence type="ECO:0000313" key="10">
    <source>
        <dbReference type="RefSeq" id="XP_034270232.1"/>
    </source>
</evidence>
<dbReference type="Pfam" id="PF00084">
    <property type="entry name" value="Sushi"/>
    <property type="match status" value="4"/>
</dbReference>
<evidence type="ECO:0000256" key="3">
    <source>
        <dbReference type="ARBA" id="ARBA00022737"/>
    </source>
</evidence>
<feature type="domain" description="Sushi" evidence="8">
    <location>
        <begin position="326"/>
        <end position="393"/>
    </location>
</feature>
<comment type="caution">
    <text evidence="6">Lacks conserved residue(s) required for the propagation of feature annotation.</text>
</comment>
<evidence type="ECO:0000256" key="2">
    <source>
        <dbReference type="ARBA" id="ARBA00022729"/>
    </source>
</evidence>
<evidence type="ECO:0000256" key="1">
    <source>
        <dbReference type="ARBA" id="ARBA00022659"/>
    </source>
</evidence>
<feature type="domain" description="Sushi" evidence="8">
    <location>
        <begin position="142"/>
        <end position="205"/>
    </location>
</feature>
<dbReference type="FunFam" id="2.10.70.10:FF:000014">
    <property type="entry name" value="Membrane cofactor protein"/>
    <property type="match status" value="1"/>
</dbReference>
<dbReference type="Proteomes" id="UP001652622">
    <property type="component" value="Unplaced"/>
</dbReference>
<reference evidence="10" key="1">
    <citation type="submission" date="2025-08" db="UniProtKB">
        <authorList>
            <consortium name="RefSeq"/>
        </authorList>
    </citation>
    <scope>IDENTIFICATION</scope>
    <source>
        <tissue evidence="10">Blood</tissue>
    </source>
</reference>
<dbReference type="Gene3D" id="2.10.70.10">
    <property type="entry name" value="Complement Module, domain 1"/>
    <property type="match status" value="5"/>
</dbReference>
<keyword evidence="3" id="KW-0677">Repeat</keyword>
<feature type="compositionally biased region" description="Low complexity" evidence="7">
    <location>
        <begin position="13"/>
        <end position="27"/>
    </location>
</feature>
<accession>A0A6P9BG31</accession>
<feature type="disulfide bond" evidence="6">
    <location>
        <begin position="236"/>
        <end position="263"/>
    </location>
</feature>
<evidence type="ECO:0000256" key="5">
    <source>
        <dbReference type="ARBA" id="ARBA00023180"/>
    </source>
</evidence>
<feature type="region of interest" description="Disordered" evidence="7">
    <location>
        <begin position="1"/>
        <end position="28"/>
    </location>
</feature>
<name>A0A6P9BG31_PANGU</name>
<gene>
    <name evidence="10" type="primary">LOC117663847</name>
</gene>
<dbReference type="InterPro" id="IPR035976">
    <property type="entry name" value="Sushi/SCR/CCP_sf"/>
</dbReference>
<evidence type="ECO:0000256" key="7">
    <source>
        <dbReference type="SAM" id="MobiDB-lite"/>
    </source>
</evidence>
<dbReference type="InParanoid" id="A0A6P9BG31"/>
<keyword evidence="5" id="KW-0325">Glycoprotein</keyword>
<keyword evidence="9" id="KW-1185">Reference proteome</keyword>